<comment type="caution">
    <text evidence="2">The sequence shown here is derived from an EMBL/GenBank/DDBJ whole genome shotgun (WGS) entry which is preliminary data.</text>
</comment>
<accession>A0A9W9QWJ4</accession>
<reference evidence="2" key="2">
    <citation type="journal article" date="2023" name="IMA Fungus">
        <title>Comparative genomic study of the Penicillium genus elucidates a diverse pangenome and 15 lateral gene transfer events.</title>
        <authorList>
            <person name="Petersen C."/>
            <person name="Sorensen T."/>
            <person name="Nielsen M.R."/>
            <person name="Sondergaard T.E."/>
            <person name="Sorensen J.L."/>
            <person name="Fitzpatrick D.A."/>
            <person name="Frisvad J.C."/>
            <person name="Nielsen K.L."/>
        </authorList>
    </citation>
    <scope>NUCLEOTIDE SEQUENCE</scope>
    <source>
        <strain evidence="2">IBT 35673</strain>
    </source>
</reference>
<evidence type="ECO:0000313" key="2">
    <source>
        <dbReference type="EMBL" id="KAJ5345733.1"/>
    </source>
</evidence>
<feature type="compositionally biased region" description="Basic and acidic residues" evidence="1">
    <location>
        <begin position="1"/>
        <end position="20"/>
    </location>
</feature>
<protein>
    <submittedName>
        <fullName evidence="2">Uncharacterized protein</fullName>
    </submittedName>
</protein>
<evidence type="ECO:0000313" key="3">
    <source>
        <dbReference type="Proteomes" id="UP001147695"/>
    </source>
</evidence>
<dbReference type="EMBL" id="JAPZBQ010000002">
    <property type="protein sequence ID" value="KAJ5345733.1"/>
    <property type="molecule type" value="Genomic_DNA"/>
</dbReference>
<dbReference type="Proteomes" id="UP001147695">
    <property type="component" value="Unassembled WGS sequence"/>
</dbReference>
<reference evidence="2" key="1">
    <citation type="submission" date="2022-12" db="EMBL/GenBank/DDBJ databases">
        <authorList>
            <person name="Petersen C."/>
        </authorList>
    </citation>
    <scope>NUCLEOTIDE SEQUENCE</scope>
    <source>
        <strain evidence="2">IBT 35673</strain>
    </source>
</reference>
<feature type="region of interest" description="Disordered" evidence="1">
    <location>
        <begin position="1"/>
        <end position="63"/>
    </location>
</feature>
<evidence type="ECO:0000256" key="1">
    <source>
        <dbReference type="SAM" id="MobiDB-lite"/>
    </source>
</evidence>
<sequence>MDKSESKAGQKAPKPRDFKGCKFGNSSPAKPAQYCGKLRGKVKETGSNVSPETRQAKNGGPRENDFQVALKDLTEPLGYAVVSP</sequence>
<proteinExistence type="predicted"/>
<name>A0A9W9QWJ4_PENBR</name>
<dbReference type="AlphaFoldDB" id="A0A9W9QWJ4"/>
<gene>
    <name evidence="2" type="ORF">N7452_003737</name>
</gene>
<organism evidence="2 3">
    <name type="scientific">Penicillium brevicompactum</name>
    <dbReference type="NCBI Taxonomy" id="5074"/>
    <lineage>
        <taxon>Eukaryota</taxon>
        <taxon>Fungi</taxon>
        <taxon>Dikarya</taxon>
        <taxon>Ascomycota</taxon>
        <taxon>Pezizomycotina</taxon>
        <taxon>Eurotiomycetes</taxon>
        <taxon>Eurotiomycetidae</taxon>
        <taxon>Eurotiales</taxon>
        <taxon>Aspergillaceae</taxon>
        <taxon>Penicillium</taxon>
    </lineage>
</organism>